<gene>
    <name evidence="2" type="ORF">LshimejAT787_1102450</name>
</gene>
<accession>A0A9P3PUI0</accession>
<reference evidence="2" key="1">
    <citation type="submission" date="2022-07" db="EMBL/GenBank/DDBJ databases">
        <title>The genome of Lyophyllum shimeji provides insight into the initial evolution of ectomycorrhizal fungal genome.</title>
        <authorList>
            <person name="Kobayashi Y."/>
            <person name="Shibata T."/>
            <person name="Hirakawa H."/>
            <person name="Shigenobu S."/>
            <person name="Nishiyama T."/>
            <person name="Yamada A."/>
            <person name="Hasebe M."/>
            <person name="Kawaguchi M."/>
        </authorList>
    </citation>
    <scope>NUCLEOTIDE SEQUENCE</scope>
    <source>
        <strain evidence="2">AT787</strain>
    </source>
</reference>
<name>A0A9P3PUI0_LYOSH</name>
<dbReference type="EMBL" id="BRPK01000011">
    <property type="protein sequence ID" value="GLB42230.1"/>
    <property type="molecule type" value="Genomic_DNA"/>
</dbReference>
<keyword evidence="3" id="KW-1185">Reference proteome</keyword>
<dbReference type="GO" id="GO:0016491">
    <property type="term" value="F:oxidoreductase activity"/>
    <property type="evidence" value="ECO:0007669"/>
    <property type="project" value="InterPro"/>
</dbReference>
<dbReference type="AlphaFoldDB" id="A0A9P3PUI0"/>
<dbReference type="OrthoDB" id="3007405at2759"/>
<evidence type="ECO:0000313" key="2">
    <source>
        <dbReference type="EMBL" id="GLB42230.1"/>
    </source>
</evidence>
<organism evidence="2 3">
    <name type="scientific">Lyophyllum shimeji</name>
    <name type="common">Hon-shimeji</name>
    <name type="synonym">Tricholoma shimeji</name>
    <dbReference type="NCBI Taxonomy" id="47721"/>
    <lineage>
        <taxon>Eukaryota</taxon>
        <taxon>Fungi</taxon>
        <taxon>Dikarya</taxon>
        <taxon>Basidiomycota</taxon>
        <taxon>Agaricomycotina</taxon>
        <taxon>Agaricomycetes</taxon>
        <taxon>Agaricomycetidae</taxon>
        <taxon>Agaricales</taxon>
        <taxon>Tricholomatineae</taxon>
        <taxon>Lyophyllaceae</taxon>
        <taxon>Lyophyllum</taxon>
    </lineage>
</organism>
<dbReference type="InterPro" id="IPR001155">
    <property type="entry name" value="OxRdtase_FMN_N"/>
</dbReference>
<feature type="domain" description="NADH:flavin oxidoreductase/NADH oxidase N-terminal" evidence="1">
    <location>
        <begin position="17"/>
        <end position="73"/>
    </location>
</feature>
<dbReference type="Pfam" id="PF00724">
    <property type="entry name" value="Oxidored_FMN"/>
    <property type="match status" value="1"/>
</dbReference>
<dbReference type="InterPro" id="IPR013785">
    <property type="entry name" value="Aldolase_TIM"/>
</dbReference>
<evidence type="ECO:0000313" key="3">
    <source>
        <dbReference type="Proteomes" id="UP001063166"/>
    </source>
</evidence>
<protein>
    <recommendedName>
        <fullName evidence="1">NADH:flavin oxidoreductase/NADH oxidase N-terminal domain-containing protein</fullName>
    </recommendedName>
</protein>
<evidence type="ECO:0000259" key="1">
    <source>
        <dbReference type="Pfam" id="PF00724"/>
    </source>
</evidence>
<dbReference type="GO" id="GO:0010181">
    <property type="term" value="F:FMN binding"/>
    <property type="evidence" value="ECO:0007669"/>
    <property type="project" value="InterPro"/>
</dbReference>
<dbReference type="Gene3D" id="3.20.20.70">
    <property type="entry name" value="Aldolase class I"/>
    <property type="match status" value="1"/>
</dbReference>
<dbReference type="Proteomes" id="UP001063166">
    <property type="component" value="Unassembled WGS sequence"/>
</dbReference>
<dbReference type="SUPFAM" id="SSF51395">
    <property type="entry name" value="FMN-linked oxidoreductases"/>
    <property type="match status" value="1"/>
</dbReference>
<sequence length="77" mass="8519">MSNLFAIAPRFLVYHIISLGSAIIRNRIAMSALTRNRALDTIPNEIMAEYYGQRAVAGAGLVMTEDALITRPGTRWP</sequence>
<comment type="caution">
    <text evidence="2">The sequence shown here is derived from an EMBL/GenBank/DDBJ whole genome shotgun (WGS) entry which is preliminary data.</text>
</comment>
<proteinExistence type="predicted"/>